<proteinExistence type="predicted"/>
<evidence type="ECO:0000256" key="1">
    <source>
        <dbReference type="SAM" id="MobiDB-lite"/>
    </source>
</evidence>
<evidence type="ECO:0000313" key="3">
    <source>
        <dbReference type="Proteomes" id="UP000194236"/>
    </source>
</evidence>
<comment type="caution">
    <text evidence="2">The sequence shown here is derived from an EMBL/GenBank/DDBJ whole genome shotgun (WGS) entry which is preliminary data.</text>
</comment>
<reference evidence="2 3" key="1">
    <citation type="submission" date="2017-03" db="EMBL/GenBank/DDBJ databases">
        <title>Genome Survey of Euroglyphus maynei.</title>
        <authorList>
            <person name="Arlian L.G."/>
            <person name="Morgan M.S."/>
            <person name="Rider S.D."/>
        </authorList>
    </citation>
    <scope>NUCLEOTIDE SEQUENCE [LARGE SCALE GENOMIC DNA]</scope>
    <source>
        <strain evidence="2">Arlian Lab</strain>
        <tissue evidence="2">Whole body</tissue>
    </source>
</reference>
<dbReference type="Proteomes" id="UP000194236">
    <property type="component" value="Unassembled WGS sequence"/>
</dbReference>
<dbReference type="AlphaFoldDB" id="A0A1Y3B3T5"/>
<keyword evidence="3" id="KW-1185">Reference proteome</keyword>
<evidence type="ECO:0000313" key="2">
    <source>
        <dbReference type="EMBL" id="OTF74734.1"/>
    </source>
</evidence>
<accession>A0A1Y3B3T5</accession>
<name>A0A1Y3B3T5_EURMA</name>
<feature type="region of interest" description="Disordered" evidence="1">
    <location>
        <begin position="180"/>
        <end position="219"/>
    </location>
</feature>
<organism evidence="2 3">
    <name type="scientific">Euroglyphus maynei</name>
    <name type="common">Mayne's house dust mite</name>
    <dbReference type="NCBI Taxonomy" id="6958"/>
    <lineage>
        <taxon>Eukaryota</taxon>
        <taxon>Metazoa</taxon>
        <taxon>Ecdysozoa</taxon>
        <taxon>Arthropoda</taxon>
        <taxon>Chelicerata</taxon>
        <taxon>Arachnida</taxon>
        <taxon>Acari</taxon>
        <taxon>Acariformes</taxon>
        <taxon>Sarcoptiformes</taxon>
        <taxon>Astigmata</taxon>
        <taxon>Psoroptidia</taxon>
        <taxon>Analgoidea</taxon>
        <taxon>Pyroglyphidae</taxon>
        <taxon>Pyroglyphinae</taxon>
        <taxon>Euroglyphus</taxon>
    </lineage>
</organism>
<feature type="compositionally biased region" description="Polar residues" evidence="1">
    <location>
        <begin position="180"/>
        <end position="204"/>
    </location>
</feature>
<protein>
    <submittedName>
        <fullName evidence="2">Uncharacterized protein</fullName>
    </submittedName>
</protein>
<dbReference type="EMBL" id="MUJZ01045617">
    <property type="protein sequence ID" value="OTF74734.1"/>
    <property type="molecule type" value="Genomic_DNA"/>
</dbReference>
<sequence>MDEIDLCKFTNLEEILSKYQCITKIVSISAKMTGGIHNGSNDSNTGHHNNHHRQIDSTMVSGLRWLLGWIEDQWPLLNLRVEQESQQQISKENDTMQQRINRIQQRILIETESKVPKIIANETKRMSNIIDHQPKSINKEDNEIISSNVEIIDNENLGQQKEILSIPNEVNDQTTDIINDESSQTRTMSPSFESKSPTDSTQSIRPPLKRTNKIYPTIG</sequence>
<gene>
    <name evidence="2" type="ORF">BLA29_008862</name>
</gene>